<reference evidence="1" key="1">
    <citation type="submission" date="2020-08" db="EMBL/GenBank/DDBJ databases">
        <title>Multicomponent nature underlies the extraordinary mechanical properties of spider dragline silk.</title>
        <authorList>
            <person name="Kono N."/>
            <person name="Nakamura H."/>
            <person name="Mori M."/>
            <person name="Yoshida Y."/>
            <person name="Ohtoshi R."/>
            <person name="Malay A.D."/>
            <person name="Moran D.A.P."/>
            <person name="Tomita M."/>
            <person name="Numata K."/>
            <person name="Arakawa K."/>
        </authorList>
    </citation>
    <scope>NUCLEOTIDE SEQUENCE</scope>
</reference>
<comment type="caution">
    <text evidence="1">The sequence shown here is derived from an EMBL/GenBank/DDBJ whole genome shotgun (WGS) entry which is preliminary data.</text>
</comment>
<dbReference type="AlphaFoldDB" id="A0A8X6RRA7"/>
<sequence>MAESESAVMVTEDNIHSGSTPIYVKSFYSISIKRSKLNCFKKNKSTMESNITISGDLYRQDCLFDDVTSQETAMQKLRTANVLHPKAGISHGFRTSTTVGPPFLPQPTDRTEDHSILYFTVVQLGGAGIVLTT</sequence>
<name>A0A8X6RRA7_TRICX</name>
<gene>
    <name evidence="1" type="ORF">TNCV_3605141</name>
</gene>
<organism evidence="1 2">
    <name type="scientific">Trichonephila clavipes</name>
    <name type="common">Golden silk orbweaver</name>
    <name type="synonym">Nephila clavipes</name>
    <dbReference type="NCBI Taxonomy" id="2585209"/>
    <lineage>
        <taxon>Eukaryota</taxon>
        <taxon>Metazoa</taxon>
        <taxon>Ecdysozoa</taxon>
        <taxon>Arthropoda</taxon>
        <taxon>Chelicerata</taxon>
        <taxon>Arachnida</taxon>
        <taxon>Araneae</taxon>
        <taxon>Araneomorphae</taxon>
        <taxon>Entelegynae</taxon>
        <taxon>Araneoidea</taxon>
        <taxon>Nephilidae</taxon>
        <taxon>Trichonephila</taxon>
    </lineage>
</organism>
<proteinExistence type="predicted"/>
<keyword evidence="2" id="KW-1185">Reference proteome</keyword>
<dbReference type="Proteomes" id="UP000887159">
    <property type="component" value="Unassembled WGS sequence"/>
</dbReference>
<dbReference type="EMBL" id="BMAU01021183">
    <property type="protein sequence ID" value="GFX95055.1"/>
    <property type="molecule type" value="Genomic_DNA"/>
</dbReference>
<accession>A0A8X6RRA7</accession>
<evidence type="ECO:0000313" key="1">
    <source>
        <dbReference type="EMBL" id="GFX95055.1"/>
    </source>
</evidence>
<evidence type="ECO:0000313" key="2">
    <source>
        <dbReference type="Proteomes" id="UP000887159"/>
    </source>
</evidence>
<protein>
    <submittedName>
        <fullName evidence="1">Uncharacterized protein</fullName>
    </submittedName>
</protein>